<evidence type="ECO:0000313" key="1">
    <source>
        <dbReference type="EMBL" id="AKK05971.1"/>
    </source>
</evidence>
<dbReference type="RefSeq" id="WP_047262088.1">
    <property type="nucleotide sequence ID" value="NZ_CP011542.1"/>
</dbReference>
<protein>
    <recommendedName>
        <fullName evidence="3">DNA-binding protein</fullName>
    </recommendedName>
</protein>
<dbReference type="AlphaFoldDB" id="A0A0G3GXS3"/>
<proteinExistence type="predicted"/>
<reference evidence="2" key="2">
    <citation type="submission" date="2015-05" db="EMBL/GenBank/DDBJ databases">
        <title>Complete genome sequence of Corynebacterium mustelae DSM 45274, isolated from various tissues of a male ferret with lethal sepsis.</title>
        <authorList>
            <person name="Ruckert C."/>
            <person name="Albersmeier A."/>
            <person name="Winkler A."/>
            <person name="Tauch A."/>
        </authorList>
    </citation>
    <scope>NUCLEOTIDE SEQUENCE [LARGE SCALE GENOMIC DNA]</scope>
    <source>
        <strain evidence="2">DSM 45274</strain>
    </source>
</reference>
<dbReference type="OrthoDB" id="5184241at2"/>
<accession>A0A0G3GXS3</accession>
<sequence length="185" mass="19646">MFAIQARYRGNARRRADLVRESAAALSTLPGIDSFDVLGVEDIASVIETAEACCDATLALISHGDWAVAIGVAATAEAAIDLAAKNLNDRARAGTVKAGVYKNKTAGQDISDVFGVLGFILTKRTAEGREATSLMRTGLNQIEAAERLGISKQAMSQRLQAAGWQAELSGWRLALRTLDKANNLD</sequence>
<organism evidence="1 2">
    <name type="scientific">Corynebacterium mustelae</name>
    <dbReference type="NCBI Taxonomy" id="571915"/>
    <lineage>
        <taxon>Bacteria</taxon>
        <taxon>Bacillati</taxon>
        <taxon>Actinomycetota</taxon>
        <taxon>Actinomycetes</taxon>
        <taxon>Mycobacteriales</taxon>
        <taxon>Corynebacteriaceae</taxon>
        <taxon>Corynebacterium</taxon>
    </lineage>
</organism>
<dbReference type="EMBL" id="CP011542">
    <property type="protein sequence ID" value="AKK05971.1"/>
    <property type="molecule type" value="Genomic_DNA"/>
</dbReference>
<dbReference type="Proteomes" id="UP000035199">
    <property type="component" value="Chromosome"/>
</dbReference>
<evidence type="ECO:0000313" key="2">
    <source>
        <dbReference type="Proteomes" id="UP000035199"/>
    </source>
</evidence>
<gene>
    <name evidence="1" type="ORF">CMUST_08235</name>
</gene>
<dbReference type="KEGG" id="cmv:CMUST_08235"/>
<dbReference type="PATRIC" id="fig|571915.4.peg.1750"/>
<keyword evidence="2" id="KW-1185">Reference proteome</keyword>
<reference evidence="1 2" key="1">
    <citation type="journal article" date="2015" name="Genome Announc.">
        <title>Complete Genome Sequence of the Type Strain Corynebacterium mustelae DSM 45274, Isolated from Various Tissues of a Male Ferret with Lethal Sepsis.</title>
        <authorList>
            <person name="Ruckert C."/>
            <person name="Eimer J."/>
            <person name="Winkler A."/>
            <person name="Tauch A."/>
        </authorList>
    </citation>
    <scope>NUCLEOTIDE SEQUENCE [LARGE SCALE GENOMIC DNA]</scope>
    <source>
        <strain evidence="1 2">DSM 45274</strain>
    </source>
</reference>
<evidence type="ECO:0008006" key="3">
    <source>
        <dbReference type="Google" id="ProtNLM"/>
    </source>
</evidence>
<name>A0A0G3GXS3_9CORY</name>
<dbReference type="STRING" id="571915.CMUST_08235"/>